<sequence length="379" mass="41575">MTITSSTGTAAEPTAERADTAAVGASAQPDGSARQHQVNDFFELNRRVKEAGLLERGAKSYIPRAIVLTLAFAGAGTLLALLGSSPWQLLVAALFGVLFTQAAFLSHDAAHQQVFANGRRNEWLARLVGNGVVGLSYAWWAKKHGKHHANPNTIGKDGDIEPGIIAFVPDDAQQRNGLAGWFVRRQGWMLFPLLLFFGLSLHVHAIDAVARAKKVKQRKAEAALLAVRLIAFPALVIWAAGLWMGLGFLAVQLAVFGVYMGASFAPNHKGMPIIPKDTKVDFLQRQVLTSRNIRGGRLIDWGMGGLNFQVEHHIFPRMPSPNLHKVKPIVEEFCAEREIPYTEAGLVESYVIVTRYLNRVGLGYSDPMECPIIAQYRPR</sequence>
<accession>A0A917ARI5</accession>
<dbReference type="PIRSF" id="PIRSF015921">
    <property type="entry name" value="FA_sphinglp_des"/>
    <property type="match status" value="1"/>
</dbReference>
<keyword evidence="2" id="KW-1133">Transmembrane helix</keyword>
<dbReference type="PANTHER" id="PTHR19353:SF19">
    <property type="entry name" value="DELTA(5) FATTY ACID DESATURASE C-RELATED"/>
    <property type="match status" value="1"/>
</dbReference>
<dbReference type="GO" id="GO:0016020">
    <property type="term" value="C:membrane"/>
    <property type="evidence" value="ECO:0007669"/>
    <property type="project" value="TreeGrafter"/>
</dbReference>
<evidence type="ECO:0000256" key="2">
    <source>
        <dbReference type="SAM" id="Phobius"/>
    </source>
</evidence>
<proteinExistence type="predicted"/>
<dbReference type="PANTHER" id="PTHR19353">
    <property type="entry name" value="FATTY ACID DESATURASE 2"/>
    <property type="match status" value="1"/>
</dbReference>
<feature type="transmembrane region" description="Helical" evidence="2">
    <location>
        <begin position="188"/>
        <end position="210"/>
    </location>
</feature>
<dbReference type="InterPro" id="IPR005804">
    <property type="entry name" value="FA_desaturase_dom"/>
</dbReference>
<feature type="region of interest" description="Disordered" evidence="1">
    <location>
        <begin position="1"/>
        <end position="34"/>
    </location>
</feature>
<organism evidence="4 5">
    <name type="scientific">Nesterenkonia cremea</name>
    <dbReference type="NCBI Taxonomy" id="1882340"/>
    <lineage>
        <taxon>Bacteria</taxon>
        <taxon>Bacillati</taxon>
        <taxon>Actinomycetota</taxon>
        <taxon>Actinomycetes</taxon>
        <taxon>Micrococcales</taxon>
        <taxon>Micrococcaceae</taxon>
        <taxon>Nesterenkonia</taxon>
    </lineage>
</organism>
<dbReference type="EMBL" id="BMIS01000006">
    <property type="protein sequence ID" value="GGE68739.1"/>
    <property type="molecule type" value="Genomic_DNA"/>
</dbReference>
<reference evidence="4" key="1">
    <citation type="journal article" date="2014" name="Int. J. Syst. Evol. Microbiol.">
        <title>Complete genome sequence of Corynebacterium casei LMG S-19264T (=DSM 44701T), isolated from a smear-ripened cheese.</title>
        <authorList>
            <consortium name="US DOE Joint Genome Institute (JGI-PGF)"/>
            <person name="Walter F."/>
            <person name="Albersmeier A."/>
            <person name="Kalinowski J."/>
            <person name="Ruckert C."/>
        </authorList>
    </citation>
    <scope>NUCLEOTIDE SEQUENCE</scope>
    <source>
        <strain evidence="4">CGMCC 1.15388</strain>
    </source>
</reference>
<dbReference type="Pfam" id="PF00487">
    <property type="entry name" value="FA_desaturase"/>
    <property type="match status" value="1"/>
</dbReference>
<keyword evidence="5" id="KW-1185">Reference proteome</keyword>
<feature type="transmembrane region" description="Helical" evidence="2">
    <location>
        <begin position="89"/>
        <end position="111"/>
    </location>
</feature>
<name>A0A917ARI5_9MICC</name>
<evidence type="ECO:0000259" key="3">
    <source>
        <dbReference type="Pfam" id="PF00487"/>
    </source>
</evidence>
<keyword evidence="2" id="KW-0812">Transmembrane</keyword>
<feature type="transmembrane region" description="Helical" evidence="2">
    <location>
        <begin position="222"/>
        <end position="240"/>
    </location>
</feature>
<dbReference type="InterPro" id="IPR012171">
    <property type="entry name" value="Fatty_acid_desaturase"/>
</dbReference>
<dbReference type="AlphaFoldDB" id="A0A917ARI5"/>
<feature type="domain" description="Fatty acid desaturase" evidence="3">
    <location>
        <begin position="86"/>
        <end position="343"/>
    </location>
</feature>
<evidence type="ECO:0000313" key="5">
    <source>
        <dbReference type="Proteomes" id="UP000633136"/>
    </source>
</evidence>
<protein>
    <submittedName>
        <fullName evidence="4">Fatty acid desaturase</fullName>
    </submittedName>
</protein>
<dbReference type="GO" id="GO:0008610">
    <property type="term" value="P:lipid biosynthetic process"/>
    <property type="evidence" value="ECO:0007669"/>
    <property type="project" value="UniProtKB-ARBA"/>
</dbReference>
<gene>
    <name evidence="4" type="ORF">GCM10011401_15160</name>
</gene>
<evidence type="ECO:0000313" key="4">
    <source>
        <dbReference type="EMBL" id="GGE68739.1"/>
    </source>
</evidence>
<dbReference type="RefSeq" id="WP_188684337.1">
    <property type="nucleotide sequence ID" value="NZ_BMIS01000006.1"/>
</dbReference>
<feature type="transmembrane region" description="Helical" evidence="2">
    <location>
        <begin position="65"/>
        <end position="83"/>
    </location>
</feature>
<dbReference type="GO" id="GO:0016717">
    <property type="term" value="F:oxidoreductase activity, acting on paired donors, with oxidation of a pair of donors resulting in the reduction of molecular oxygen to two molecules of water"/>
    <property type="evidence" value="ECO:0007669"/>
    <property type="project" value="TreeGrafter"/>
</dbReference>
<evidence type="ECO:0000256" key="1">
    <source>
        <dbReference type="SAM" id="MobiDB-lite"/>
    </source>
</evidence>
<dbReference type="CDD" id="cd03506">
    <property type="entry name" value="Delta6-FADS-like"/>
    <property type="match status" value="1"/>
</dbReference>
<comment type="caution">
    <text evidence="4">The sequence shown here is derived from an EMBL/GenBank/DDBJ whole genome shotgun (WGS) entry which is preliminary data.</text>
</comment>
<feature type="transmembrane region" description="Helical" evidence="2">
    <location>
        <begin position="123"/>
        <end position="140"/>
    </location>
</feature>
<keyword evidence="2" id="KW-0472">Membrane</keyword>
<dbReference type="Proteomes" id="UP000633136">
    <property type="component" value="Unassembled WGS sequence"/>
</dbReference>
<reference evidence="4" key="2">
    <citation type="submission" date="2020-09" db="EMBL/GenBank/DDBJ databases">
        <authorList>
            <person name="Sun Q."/>
            <person name="Zhou Y."/>
        </authorList>
    </citation>
    <scope>NUCLEOTIDE SEQUENCE</scope>
    <source>
        <strain evidence="4">CGMCC 1.15388</strain>
    </source>
</reference>